<proteinExistence type="predicted"/>
<organism evidence="1 2">
    <name type="scientific">Candidatus Daviesbacteria bacterium GW2011_GWA2_42_7</name>
    <dbReference type="NCBI Taxonomy" id="1618425"/>
    <lineage>
        <taxon>Bacteria</taxon>
        <taxon>Candidatus Daviesiibacteriota</taxon>
    </lineage>
</organism>
<protein>
    <submittedName>
        <fullName evidence="1">Uncharacterized protein</fullName>
    </submittedName>
</protein>
<dbReference type="AlphaFoldDB" id="A0A0G1B8X1"/>
<evidence type="ECO:0000313" key="1">
    <source>
        <dbReference type="EMBL" id="KKS69850.1"/>
    </source>
</evidence>
<name>A0A0G1B8X1_9BACT</name>
<dbReference type="PATRIC" id="fig|1618425.3.peg.669"/>
<dbReference type="Proteomes" id="UP000034785">
    <property type="component" value="Unassembled WGS sequence"/>
</dbReference>
<gene>
    <name evidence="1" type="ORF">UV41_C0044G0010</name>
</gene>
<dbReference type="EMBL" id="LCEJ01000044">
    <property type="protein sequence ID" value="KKS69850.1"/>
    <property type="molecule type" value="Genomic_DNA"/>
</dbReference>
<accession>A0A0G1B8X1</accession>
<comment type="caution">
    <text evidence="1">The sequence shown here is derived from an EMBL/GenBank/DDBJ whole genome shotgun (WGS) entry which is preliminary data.</text>
</comment>
<reference evidence="1 2" key="1">
    <citation type="journal article" date="2015" name="Nature">
        <title>rRNA introns, odd ribosomes, and small enigmatic genomes across a large radiation of phyla.</title>
        <authorList>
            <person name="Brown C.T."/>
            <person name="Hug L.A."/>
            <person name="Thomas B.C."/>
            <person name="Sharon I."/>
            <person name="Castelle C.J."/>
            <person name="Singh A."/>
            <person name="Wilkins M.J."/>
            <person name="Williams K.H."/>
            <person name="Banfield J.F."/>
        </authorList>
    </citation>
    <scope>NUCLEOTIDE SEQUENCE [LARGE SCALE GENOMIC DNA]</scope>
</reference>
<sequence length="117" mass="13330">MGKENPHEQFNARTQEAIARMKLSAEQVKQVREQNSRLVSTAGETIDKQSLLKSIYQLANTQEVQATIVTDAYWINALLAVGIPTNDILKAWDVKDDLSRNTKDFIREQLEKEKGQE</sequence>
<evidence type="ECO:0000313" key="2">
    <source>
        <dbReference type="Proteomes" id="UP000034785"/>
    </source>
</evidence>